<keyword evidence="2" id="KW-0378">Hydrolase</keyword>
<keyword evidence="3" id="KW-0472">Membrane</keyword>
<name>A0A1M6RA99_9FIRM</name>
<keyword evidence="3" id="KW-1133">Transmembrane helix</keyword>
<dbReference type="Gene3D" id="3.40.50.1820">
    <property type="entry name" value="alpha/beta hydrolase"/>
    <property type="match status" value="1"/>
</dbReference>
<evidence type="ECO:0000256" key="2">
    <source>
        <dbReference type="ARBA" id="ARBA00022801"/>
    </source>
</evidence>
<protein>
    <submittedName>
        <fullName evidence="5">Pimeloyl-ACP methyl ester carboxylesterase</fullName>
    </submittedName>
</protein>
<dbReference type="InterPro" id="IPR002410">
    <property type="entry name" value="Peptidase_S33"/>
</dbReference>
<dbReference type="GO" id="GO:0004177">
    <property type="term" value="F:aminopeptidase activity"/>
    <property type="evidence" value="ECO:0007669"/>
    <property type="project" value="UniProtKB-EC"/>
</dbReference>
<feature type="domain" description="AB hydrolase-1" evidence="4">
    <location>
        <begin position="67"/>
        <end position="337"/>
    </location>
</feature>
<feature type="transmembrane region" description="Helical" evidence="3">
    <location>
        <begin position="12"/>
        <end position="29"/>
    </location>
</feature>
<evidence type="ECO:0000256" key="1">
    <source>
        <dbReference type="ARBA" id="ARBA00010088"/>
    </source>
</evidence>
<evidence type="ECO:0000313" key="5">
    <source>
        <dbReference type="EMBL" id="SHK29346.1"/>
    </source>
</evidence>
<dbReference type="OrthoDB" id="53505at2"/>
<dbReference type="STRING" id="1121950.SAMN02745243_02636"/>
<evidence type="ECO:0000313" key="6">
    <source>
        <dbReference type="Proteomes" id="UP000184301"/>
    </source>
</evidence>
<evidence type="ECO:0000256" key="3">
    <source>
        <dbReference type="SAM" id="Phobius"/>
    </source>
</evidence>
<reference evidence="5 6" key="1">
    <citation type="submission" date="2016-11" db="EMBL/GenBank/DDBJ databases">
        <authorList>
            <person name="Jaros S."/>
            <person name="Januszkiewicz K."/>
            <person name="Wedrychowicz H."/>
        </authorList>
    </citation>
    <scope>NUCLEOTIDE SEQUENCE [LARGE SCALE GENOMIC DNA]</scope>
    <source>
        <strain evidence="5 6">DSM 15480</strain>
    </source>
</reference>
<dbReference type="InterPro" id="IPR029058">
    <property type="entry name" value="AB_hydrolase_fold"/>
</dbReference>
<dbReference type="PRINTS" id="PR00793">
    <property type="entry name" value="PROAMNOPTASE"/>
</dbReference>
<dbReference type="GO" id="GO:0006508">
    <property type="term" value="P:proteolysis"/>
    <property type="evidence" value="ECO:0007669"/>
    <property type="project" value="InterPro"/>
</dbReference>
<dbReference type="InterPro" id="IPR000073">
    <property type="entry name" value="AB_hydrolase_1"/>
</dbReference>
<gene>
    <name evidence="5" type="ORF">SAMN02745243_02636</name>
</gene>
<keyword evidence="3" id="KW-0812">Transmembrane</keyword>
<comment type="similarity">
    <text evidence="1">Belongs to the peptidase S33 family.</text>
</comment>
<dbReference type="EMBL" id="FQZY01000041">
    <property type="protein sequence ID" value="SHK29346.1"/>
    <property type="molecule type" value="Genomic_DNA"/>
</dbReference>
<proteinExistence type="inferred from homology"/>
<dbReference type="Proteomes" id="UP000184301">
    <property type="component" value="Unassembled WGS sequence"/>
</dbReference>
<accession>A0A1M6RA99</accession>
<evidence type="ECO:0000259" key="4">
    <source>
        <dbReference type="Pfam" id="PF00561"/>
    </source>
</evidence>
<dbReference type="RefSeq" id="WP_073111231.1">
    <property type="nucleotide sequence ID" value="NZ_FQZY01000041.1"/>
</dbReference>
<sequence>MQKKMTRRRRAAFWILLILGLLLIIYNVVKLNIYVKAVAENEISSLEKVELGGYDQYILCEGKKDAPVLVMLHGGPMTPSPFGIGYRGAYPELTKEFLVVSWDEYGCGKNFVKDTKDFTAQGQVDIICDLVRWIKRTYSRQNIYLFGYSNGSLLTMEVAKQLGNQISGVINNGPITSMQEDARDIIYQVLGEVSLTNKQNARLEEDYKKDNAEGFTDMEALVNECTDRIMIRGDDMGLSSTGKVYLRSLRILFSPDYNLLDLYHAFYYYLYGESAYAEVCQDYYVMDEKPVYESLNVPVLILQADGDVYGRPEYFKELAKERENITYMSIKNCGHFPTNTGMDTILKEMTQWIQREKNKEG</sequence>
<dbReference type="AlphaFoldDB" id="A0A1M6RA99"/>
<dbReference type="SUPFAM" id="SSF53474">
    <property type="entry name" value="alpha/beta-Hydrolases"/>
    <property type="match status" value="1"/>
</dbReference>
<keyword evidence="6" id="KW-1185">Reference proteome</keyword>
<dbReference type="Pfam" id="PF00561">
    <property type="entry name" value="Abhydrolase_1"/>
    <property type="match status" value="1"/>
</dbReference>
<organism evidence="5 6">
    <name type="scientific">Hespellia stercorisuis DSM 15480</name>
    <dbReference type="NCBI Taxonomy" id="1121950"/>
    <lineage>
        <taxon>Bacteria</taxon>
        <taxon>Bacillati</taxon>
        <taxon>Bacillota</taxon>
        <taxon>Clostridia</taxon>
        <taxon>Lachnospirales</taxon>
        <taxon>Lachnospiraceae</taxon>
        <taxon>Hespellia</taxon>
    </lineage>
</organism>